<reference evidence="5 6" key="1">
    <citation type="submission" date="2023-02" db="EMBL/GenBank/DDBJ databases">
        <authorList>
            <person name="Maleckis M."/>
        </authorList>
    </citation>
    <scope>NUCLEOTIDE SEQUENCE [LARGE SCALE GENOMIC DNA]</scope>
    <source>
        <strain evidence="5 6">P8-A2</strain>
        <plasmid evidence="5">unnamed1</plasmid>
    </source>
</reference>
<dbReference type="InterPro" id="IPR045851">
    <property type="entry name" value="AMP-bd_C_sf"/>
</dbReference>
<protein>
    <submittedName>
        <fullName evidence="5">AMP-binding protein</fullName>
    </submittedName>
</protein>
<dbReference type="InterPro" id="IPR020845">
    <property type="entry name" value="AMP-binding_CS"/>
</dbReference>
<evidence type="ECO:0000313" key="5">
    <source>
        <dbReference type="EMBL" id="MDU9001405.1"/>
    </source>
</evidence>
<dbReference type="PROSITE" id="PS00455">
    <property type="entry name" value="AMP_BINDING"/>
    <property type="match status" value="1"/>
</dbReference>
<sequence length="546" mass="59657">MLRTYRASGVWRNEGPLADLRKWREETPEATAIVAYRNGADLRRLTYREFSEQVERFAGALSALGVGPGDVVAVQLPNWWQVSALLLACARVEAVFTPVMMTIGPRELERVLKRLGAVVCVTADRWNDADYARRVAEMAPRLPELRHRVVLTDGKAPEGAVHFGHHFELTAWEEERGALQEATADDPDRVAVVLFTSGTSGEPKGALHTFNTLHAGASPVVSAEGLGCQDRFFTTQALTHMFGVMYNIMIPLLAGGTSVLLDTWAPERALEIVSETGTTVLAGAPPFLTALVDADRASGRPLRSLRMVLCGSTTIPSQLVASVPHIWGLPLRSFWGMTEVPGHAWTRRDDPPMWALHSDGRPGTGVELDFRADTEAPPTVEQPARLFVRGGGVCLATFGRDGGQLRVTSRIDDGWYDTGDLAVPDGRDGLRLIGRTADRIGGSFMIPVRDVETELLRHPDVEDVVLVGYPDTQASELACAVVVPGEAAPTLAALREYLSARGMTQWYQPSRLELVTELPRNETGKVRRDLLRAQVKKGLLKNGLPT</sequence>
<dbReference type="PANTHER" id="PTHR43201">
    <property type="entry name" value="ACYL-COA SYNTHETASE"/>
    <property type="match status" value="1"/>
</dbReference>
<evidence type="ECO:0000259" key="4">
    <source>
        <dbReference type="Pfam" id="PF13193"/>
    </source>
</evidence>
<evidence type="ECO:0000256" key="1">
    <source>
        <dbReference type="ARBA" id="ARBA00006432"/>
    </source>
</evidence>
<dbReference type="InterPro" id="IPR042099">
    <property type="entry name" value="ANL_N_sf"/>
</dbReference>
<evidence type="ECO:0000256" key="2">
    <source>
        <dbReference type="ARBA" id="ARBA00022598"/>
    </source>
</evidence>
<geneLocation type="plasmid" evidence="5">
    <name>unnamed1</name>
</geneLocation>
<feature type="domain" description="AMP-binding enzyme C-terminal" evidence="4">
    <location>
        <begin position="451"/>
        <end position="525"/>
    </location>
</feature>
<keyword evidence="5" id="KW-0614">Plasmid</keyword>
<feature type="domain" description="AMP-dependent synthetase/ligase" evidence="3">
    <location>
        <begin position="21"/>
        <end position="393"/>
    </location>
</feature>
<dbReference type="InterPro" id="IPR025110">
    <property type="entry name" value="AMP-bd_C"/>
</dbReference>
<dbReference type="EMBL" id="JARAKF010000003">
    <property type="protein sequence ID" value="MDU9001405.1"/>
    <property type="molecule type" value="Genomic_DNA"/>
</dbReference>
<dbReference type="PANTHER" id="PTHR43201:SF5">
    <property type="entry name" value="MEDIUM-CHAIN ACYL-COA LIGASE ACSF2, MITOCHONDRIAL"/>
    <property type="match status" value="1"/>
</dbReference>
<proteinExistence type="inferred from homology"/>
<organism evidence="5 6">
    <name type="scientific">Streptomyces mirabilis</name>
    <dbReference type="NCBI Taxonomy" id="68239"/>
    <lineage>
        <taxon>Bacteria</taxon>
        <taxon>Bacillati</taxon>
        <taxon>Actinomycetota</taxon>
        <taxon>Actinomycetes</taxon>
        <taxon>Kitasatosporales</taxon>
        <taxon>Streptomycetaceae</taxon>
        <taxon>Streptomyces</taxon>
    </lineage>
</organism>
<accession>A0ABU3V5X7</accession>
<dbReference type="Gene3D" id="3.30.300.30">
    <property type="match status" value="1"/>
</dbReference>
<keyword evidence="2" id="KW-0436">Ligase</keyword>
<evidence type="ECO:0000259" key="3">
    <source>
        <dbReference type="Pfam" id="PF00501"/>
    </source>
</evidence>
<dbReference type="SUPFAM" id="SSF56801">
    <property type="entry name" value="Acetyl-CoA synthetase-like"/>
    <property type="match status" value="1"/>
</dbReference>
<dbReference type="Pfam" id="PF00501">
    <property type="entry name" value="AMP-binding"/>
    <property type="match status" value="1"/>
</dbReference>
<keyword evidence="6" id="KW-1185">Reference proteome</keyword>
<dbReference type="InterPro" id="IPR000873">
    <property type="entry name" value="AMP-dep_synth/lig_dom"/>
</dbReference>
<evidence type="ECO:0000313" key="6">
    <source>
        <dbReference type="Proteomes" id="UP001257627"/>
    </source>
</evidence>
<comment type="caution">
    <text evidence="5">The sequence shown here is derived from an EMBL/GenBank/DDBJ whole genome shotgun (WGS) entry which is preliminary data.</text>
</comment>
<comment type="similarity">
    <text evidence="1">Belongs to the ATP-dependent AMP-binding enzyme family.</text>
</comment>
<dbReference type="Gene3D" id="3.40.50.12780">
    <property type="entry name" value="N-terminal domain of ligase-like"/>
    <property type="match status" value="1"/>
</dbReference>
<gene>
    <name evidence="5" type="ORF">PU648_56060</name>
</gene>
<dbReference type="Pfam" id="PF13193">
    <property type="entry name" value="AMP-binding_C"/>
    <property type="match status" value="1"/>
</dbReference>
<dbReference type="RefSeq" id="WP_266944325.1">
    <property type="nucleotide sequence ID" value="NZ_JAPEMK010000002.1"/>
</dbReference>
<dbReference type="Proteomes" id="UP001257627">
    <property type="component" value="Unassembled WGS sequence"/>
</dbReference>
<name>A0ABU3V5X7_9ACTN</name>